<feature type="active site" description="Proton acceptor; for dehydratase activity" evidence="8">
    <location>
        <position position="1011"/>
    </location>
</feature>
<dbReference type="InterPro" id="IPR050091">
    <property type="entry name" value="PKS_NRPS_Biosynth_Enz"/>
</dbReference>
<dbReference type="Gene3D" id="3.40.50.720">
    <property type="entry name" value="NAD(P)-binding Rossmann-like Domain"/>
    <property type="match status" value="1"/>
</dbReference>
<dbReference type="InterPro" id="IPR032821">
    <property type="entry name" value="PKS_assoc"/>
</dbReference>
<dbReference type="InterPro" id="IPR036291">
    <property type="entry name" value="NAD(P)-bd_dom_sf"/>
</dbReference>
<dbReference type="InterPro" id="IPR057326">
    <property type="entry name" value="KR_dom"/>
</dbReference>
<dbReference type="GO" id="GO:0004315">
    <property type="term" value="F:3-oxoacyl-[acyl-carrier-protein] synthase activity"/>
    <property type="evidence" value="ECO:0007669"/>
    <property type="project" value="InterPro"/>
</dbReference>
<evidence type="ECO:0000256" key="8">
    <source>
        <dbReference type="PROSITE-ProRule" id="PRU01363"/>
    </source>
</evidence>
<feature type="non-terminal residue" evidence="12">
    <location>
        <position position="1"/>
    </location>
</feature>
<dbReference type="Pfam" id="PF13602">
    <property type="entry name" value="ADH_zinc_N_2"/>
    <property type="match status" value="1"/>
</dbReference>
<dbReference type="GO" id="GO:0004312">
    <property type="term" value="F:fatty acid synthase activity"/>
    <property type="evidence" value="ECO:0007669"/>
    <property type="project" value="TreeGrafter"/>
</dbReference>
<dbReference type="Pfam" id="PF16197">
    <property type="entry name" value="KAsynt_C_assoc"/>
    <property type="match status" value="1"/>
</dbReference>
<dbReference type="SUPFAM" id="SSF55048">
    <property type="entry name" value="Probable ACP-binding domain of malonyl-CoA ACP transacylase"/>
    <property type="match status" value="1"/>
</dbReference>
<reference evidence="12" key="1">
    <citation type="journal article" date="2023" name="Mol. Phylogenet. Evol.">
        <title>Genome-scale phylogeny and comparative genomics of the fungal order Sordariales.</title>
        <authorList>
            <person name="Hensen N."/>
            <person name="Bonometti L."/>
            <person name="Westerberg I."/>
            <person name="Brannstrom I.O."/>
            <person name="Guillou S."/>
            <person name="Cros-Aarteil S."/>
            <person name="Calhoun S."/>
            <person name="Haridas S."/>
            <person name="Kuo A."/>
            <person name="Mondo S."/>
            <person name="Pangilinan J."/>
            <person name="Riley R."/>
            <person name="LaButti K."/>
            <person name="Andreopoulos B."/>
            <person name="Lipzen A."/>
            <person name="Chen C."/>
            <person name="Yan M."/>
            <person name="Daum C."/>
            <person name="Ng V."/>
            <person name="Clum A."/>
            <person name="Steindorff A."/>
            <person name="Ohm R.A."/>
            <person name="Martin F."/>
            <person name="Silar P."/>
            <person name="Natvig D.O."/>
            <person name="Lalanne C."/>
            <person name="Gautier V."/>
            <person name="Ament-Velasquez S.L."/>
            <person name="Kruys A."/>
            <person name="Hutchinson M.I."/>
            <person name="Powell A.J."/>
            <person name="Barry K."/>
            <person name="Miller A.N."/>
            <person name="Grigoriev I.V."/>
            <person name="Debuchy R."/>
            <person name="Gladieux P."/>
            <person name="Hiltunen Thoren M."/>
            <person name="Johannesson H."/>
        </authorList>
    </citation>
    <scope>NUCLEOTIDE SEQUENCE</scope>
    <source>
        <strain evidence="12">PSN293</strain>
    </source>
</reference>
<dbReference type="PANTHER" id="PTHR43775:SF29">
    <property type="entry name" value="ASPERFURANONE POLYKETIDE SYNTHASE AFOG-RELATED"/>
    <property type="match status" value="1"/>
</dbReference>
<evidence type="ECO:0000256" key="6">
    <source>
        <dbReference type="ARBA" id="ARBA00023268"/>
    </source>
</evidence>
<dbReference type="InterPro" id="IPR016035">
    <property type="entry name" value="Acyl_Trfase/lysoPLipase"/>
</dbReference>
<keyword evidence="3" id="KW-0808">Transferase</keyword>
<dbReference type="InterPro" id="IPR020841">
    <property type="entry name" value="PKS_Beta-ketoAc_synthase_dom"/>
</dbReference>
<dbReference type="SMART" id="SM00822">
    <property type="entry name" value="PKS_KR"/>
    <property type="match status" value="1"/>
</dbReference>
<dbReference type="GO" id="GO:0044550">
    <property type="term" value="P:secondary metabolite biosynthetic process"/>
    <property type="evidence" value="ECO:0007669"/>
    <property type="project" value="TreeGrafter"/>
</dbReference>
<keyword evidence="7" id="KW-0012">Acyltransferase</keyword>
<dbReference type="GO" id="GO:0031177">
    <property type="term" value="F:phosphopantetheine binding"/>
    <property type="evidence" value="ECO:0007669"/>
    <property type="project" value="InterPro"/>
</dbReference>
<dbReference type="InterPro" id="IPR014031">
    <property type="entry name" value="Ketoacyl_synth_C"/>
</dbReference>
<feature type="domain" description="Carrier" evidence="9">
    <location>
        <begin position="2578"/>
        <end position="2653"/>
    </location>
</feature>
<dbReference type="SMART" id="SM00825">
    <property type="entry name" value="PKS_KS"/>
    <property type="match status" value="1"/>
</dbReference>
<dbReference type="SUPFAM" id="SSF51735">
    <property type="entry name" value="NAD(P)-binding Rossmann-fold domains"/>
    <property type="match status" value="2"/>
</dbReference>
<dbReference type="PROSITE" id="PS52019">
    <property type="entry name" value="PKS_MFAS_DH"/>
    <property type="match status" value="1"/>
</dbReference>
<dbReference type="SUPFAM" id="SSF53335">
    <property type="entry name" value="S-adenosyl-L-methionine-dependent methyltransferases"/>
    <property type="match status" value="1"/>
</dbReference>
<dbReference type="InterPro" id="IPR013217">
    <property type="entry name" value="Methyltransf_12"/>
</dbReference>
<gene>
    <name evidence="12" type="ORF">QBC37DRAFT_448987</name>
</gene>
<dbReference type="Gene3D" id="3.10.129.110">
    <property type="entry name" value="Polyketide synthase dehydratase"/>
    <property type="match status" value="1"/>
</dbReference>
<keyword evidence="6" id="KW-0511">Multifunctional enzyme</keyword>
<dbReference type="InterPro" id="IPR011032">
    <property type="entry name" value="GroES-like_sf"/>
</dbReference>
<evidence type="ECO:0000256" key="5">
    <source>
        <dbReference type="ARBA" id="ARBA00023002"/>
    </source>
</evidence>
<dbReference type="Proteomes" id="UP001301769">
    <property type="component" value="Unassembled WGS sequence"/>
</dbReference>
<dbReference type="Pfam" id="PF02801">
    <property type="entry name" value="Ketoacyl-synt_C"/>
    <property type="match status" value="1"/>
</dbReference>
<feature type="region of interest" description="N-terminal hotdog fold" evidence="8">
    <location>
        <begin position="979"/>
        <end position="1113"/>
    </location>
</feature>
<keyword evidence="1" id="KW-0596">Phosphopantetheine</keyword>
<dbReference type="InterPro" id="IPR049552">
    <property type="entry name" value="PKS_DH_N"/>
</dbReference>
<dbReference type="CDD" id="cd05195">
    <property type="entry name" value="enoyl_red"/>
    <property type="match status" value="1"/>
</dbReference>
<feature type="non-terminal residue" evidence="12">
    <location>
        <position position="2653"/>
    </location>
</feature>
<name>A0AAN6Y2L6_9PEZI</name>
<evidence type="ECO:0000256" key="2">
    <source>
        <dbReference type="ARBA" id="ARBA00022553"/>
    </source>
</evidence>
<dbReference type="InterPro" id="IPR013968">
    <property type="entry name" value="PKS_KR"/>
</dbReference>
<keyword evidence="4" id="KW-0521">NADP</keyword>
<feature type="domain" description="Ketosynthase family 3 (KS3)" evidence="10">
    <location>
        <begin position="1"/>
        <end position="422"/>
    </location>
</feature>
<feature type="region of interest" description="C-terminal hotdog fold" evidence="8">
    <location>
        <begin position="1142"/>
        <end position="1292"/>
    </location>
</feature>
<dbReference type="Gene3D" id="1.10.1200.10">
    <property type="entry name" value="ACP-like"/>
    <property type="match status" value="1"/>
</dbReference>
<dbReference type="Pfam" id="PF08659">
    <property type="entry name" value="KR"/>
    <property type="match status" value="1"/>
</dbReference>
<evidence type="ECO:0000313" key="13">
    <source>
        <dbReference type="Proteomes" id="UP001301769"/>
    </source>
</evidence>
<dbReference type="Gene3D" id="3.40.366.10">
    <property type="entry name" value="Malonyl-Coenzyme A Acyl Carrier Protein, domain 2"/>
    <property type="match status" value="1"/>
</dbReference>
<dbReference type="Gene3D" id="3.40.50.150">
    <property type="entry name" value="Vaccinia Virus protein VP39"/>
    <property type="match status" value="1"/>
</dbReference>
<dbReference type="InterPro" id="IPR020806">
    <property type="entry name" value="PKS_PP-bd"/>
</dbReference>
<dbReference type="SMART" id="SM00826">
    <property type="entry name" value="PKS_DH"/>
    <property type="match status" value="1"/>
</dbReference>
<accession>A0AAN6Y2L6</accession>
<dbReference type="Pfam" id="PF00550">
    <property type="entry name" value="PP-binding"/>
    <property type="match status" value="1"/>
</dbReference>
<comment type="caution">
    <text evidence="12">The sequence shown here is derived from an EMBL/GenBank/DDBJ whole genome shotgun (WGS) entry which is preliminary data.</text>
</comment>
<dbReference type="InterPro" id="IPR016039">
    <property type="entry name" value="Thiolase-like"/>
</dbReference>
<evidence type="ECO:0000256" key="7">
    <source>
        <dbReference type="ARBA" id="ARBA00023315"/>
    </source>
</evidence>
<dbReference type="SMART" id="SM00829">
    <property type="entry name" value="PKS_ER"/>
    <property type="match status" value="1"/>
</dbReference>
<reference evidence="12" key="2">
    <citation type="submission" date="2023-05" db="EMBL/GenBank/DDBJ databases">
        <authorList>
            <consortium name="Lawrence Berkeley National Laboratory"/>
            <person name="Steindorff A."/>
            <person name="Hensen N."/>
            <person name="Bonometti L."/>
            <person name="Westerberg I."/>
            <person name="Brannstrom I.O."/>
            <person name="Guillou S."/>
            <person name="Cros-Aarteil S."/>
            <person name="Calhoun S."/>
            <person name="Haridas S."/>
            <person name="Kuo A."/>
            <person name="Mondo S."/>
            <person name="Pangilinan J."/>
            <person name="Riley R."/>
            <person name="Labutti K."/>
            <person name="Andreopoulos B."/>
            <person name="Lipzen A."/>
            <person name="Chen C."/>
            <person name="Yanf M."/>
            <person name="Daum C."/>
            <person name="Ng V."/>
            <person name="Clum A."/>
            <person name="Ohm R."/>
            <person name="Martin F."/>
            <person name="Silar P."/>
            <person name="Natvig D."/>
            <person name="Lalanne C."/>
            <person name="Gautier V."/>
            <person name="Ament-Velasquez S.L."/>
            <person name="Kruys A."/>
            <person name="Hutchinson M.I."/>
            <person name="Powell A.J."/>
            <person name="Barry K."/>
            <person name="Miller A.N."/>
            <person name="Grigoriev I.V."/>
            <person name="Debuchy R."/>
            <person name="Gladieux P."/>
            <person name="Thoren M.H."/>
            <person name="Johannesson H."/>
        </authorList>
    </citation>
    <scope>NUCLEOTIDE SEQUENCE</scope>
    <source>
        <strain evidence="12">PSN293</strain>
    </source>
</reference>
<dbReference type="InterPro" id="IPR020807">
    <property type="entry name" value="PKS_DH"/>
</dbReference>
<feature type="active site" description="Proton donor; for dehydratase activity" evidence="8">
    <location>
        <position position="1203"/>
    </location>
</feature>
<dbReference type="Pfam" id="PF08242">
    <property type="entry name" value="Methyltransf_12"/>
    <property type="match status" value="1"/>
</dbReference>
<dbReference type="InterPro" id="IPR018201">
    <property type="entry name" value="Ketoacyl_synth_AS"/>
</dbReference>
<dbReference type="SUPFAM" id="SSF53901">
    <property type="entry name" value="Thiolase-like"/>
    <property type="match status" value="1"/>
</dbReference>
<protein>
    <submittedName>
        <fullName evidence="12">Lovastatin diketide synthase LovF</fullName>
    </submittedName>
</protein>
<dbReference type="GO" id="GO:0016491">
    <property type="term" value="F:oxidoreductase activity"/>
    <property type="evidence" value="ECO:0007669"/>
    <property type="project" value="UniProtKB-KW"/>
</dbReference>
<dbReference type="InterPro" id="IPR029063">
    <property type="entry name" value="SAM-dependent_MTases_sf"/>
</dbReference>
<dbReference type="Pfam" id="PF21089">
    <property type="entry name" value="PKS_DH_N"/>
    <property type="match status" value="1"/>
</dbReference>
<dbReference type="PROSITE" id="PS52004">
    <property type="entry name" value="KS3_2"/>
    <property type="match status" value="1"/>
</dbReference>
<dbReference type="InterPro" id="IPR014043">
    <property type="entry name" value="Acyl_transferase_dom"/>
</dbReference>
<dbReference type="Gene3D" id="3.40.47.10">
    <property type="match status" value="1"/>
</dbReference>
<proteinExistence type="predicted"/>
<dbReference type="InterPro" id="IPR006162">
    <property type="entry name" value="Ppantetheine_attach_site"/>
</dbReference>
<dbReference type="PANTHER" id="PTHR43775">
    <property type="entry name" value="FATTY ACID SYNTHASE"/>
    <property type="match status" value="1"/>
</dbReference>
<dbReference type="Gene3D" id="3.90.180.10">
    <property type="entry name" value="Medium-chain alcohol dehydrogenases, catalytic domain"/>
    <property type="match status" value="1"/>
</dbReference>
<dbReference type="InterPro" id="IPR049551">
    <property type="entry name" value="PKS_DH_C"/>
</dbReference>
<sequence>QEPLAVVGMAFRLPRGAVDDISFWEAMAARKNAMTAWPDDRLGLKEGDQKIGKLNVSGGHFIQEDLAVFDAPFFSITAKEAIAMDPQQRWALEVSYHAFENAGMPVESLRGTKTAVFATTFSDDYTHLSVMDPHDAPPQAATGNSRSIFANRISWNFDLRGPSVFVDTACSSSVTALDLACQTIRNGDASSALVVASNMMLSPEFSLAISKLGIISPSGRCWSFDARGDGYARGEGVIALVVKPLSAALRDGDTIRAVVRATGTNQDGRTPIMMQPSAAAQEELIRRVYAKAGLGLEDTRYFEAHGTGTPTGDPIEMSAIGSVFQSHRSRNEPLYVGSVKANIGHLEGASGLAGLVKSILSLEKGVIPPNALFETLNPAIDADGMNVRVPVECIPWPCQGLRRISVNSFGFGGSNAHVILDDALHYLQSQGLTGYHLVTNSTLKSPTNGITNGTNGTNATNGTYNGNNSCSHSIGPSKSGTPRLLVWSAADSNALRRMVTSYQDYFHANVAGQEEKLSRLAYTLAARRSAMSWRTFAVVDDSFDTTYNDQEPFTRTSVSTEGHDGMVFVFTGQGAHYAGMGLLLAEHYPVVRESLETSDKILSSLGCKWSVFDRLNDAKLINRAESSQPLCTVLQIALVQLLRDVLGIVPPAAVVGHSSGEIAAAYCAGALSHEAAVKVAYFRGVVAQKLIDASEAKGIPGAMLAVNLAPDRVPEYLEVFGEDGGGVEIACFNSQSIVTLSGPLKTITALKQMFDEQGIFARVINTGIAYHSSAMRSVVAEYRALLGSLEDDQNHASKAKTIMVSSVTGTQIASKLLSTPQYWIDNLVSPVRFFQAVTALLSAATSKDPDAASITLLPPGVDNLTDLVEIGPHSALKWPLTDTLDALTPSGSSKLRYHSVLERKSNPLNTVLSLLGKLFCLGHINPAVSITTGNRQTKGQIQALSDLPPYPFDHTRRYWTESRMSKDIFSRLALPPGETYMLGRRSQDWNPLRPKWKKWLCVETMPWLADHVVNGATICPATGMLVMAVEAILEYSGYNQRKLTLDGILIKTAAFLAPIVVGQSRHDSTEVELHLTPVSVSAASSFEVSICAYYGGRWAECFRAEVQLEHGGVTNEVDGGRERRLQHEQIRQHVDEVTEVSATRPISTSAFYDFVERKGGIKYGESFQQLSDLGWDGDNQSAACIELVSGAGDGSPVHPAVLDAAVHLGIAQLSKGLTEEAIPTLVPQRLANMWLFPSPWAGETSKLKLGTALHRGEERGASGSLRVTSEQGKPLCWIEKLVWSEVSKAADSMVLDENDIEKDEDMRSKNTLLYSIEWLPQLSSLTGHQLQSICDEVGRPEAQGISWRQMENAMRLAVRKVLDTISDKVLGSQPPEHMVKYLAYMRKHYSCLSNDFHGCIDEEEIEALLTECATKQPAWRIFPAIVRALPSILRGEVDALQLLFPSGGESDSESAAAVKDFYWWVFDAHMADGRFRKFLDLATHEKPAMRILEIGAGTGGLTRHVLSQLRDFEQTTGQSRFAEYVYTDVSGVFFEAAMGGVAGEDWCRKRMTFRTLDMDRDPTGQGFELGSFDMVLAASVLHVTSDIEASLGRVRSLLKPGGKLVAAETIKPDSPCVNVAFGPLAGWWTSTEDWRKEQGSPLATEKRWEEMMLSTGFSGFDLLLRDDGEDDESRFSSIMVTTATAHQPADGTSQAMILLVNSDADSRDIQHAAAAEIMRRCPSWNAKILSLADYCTATSIAANNSIVISLVEVGGSSHLASLSKTGFEQLKQMILSSKEMMWVASSDEEMTLPSDPHKALGPGLLRSVRNEDDSKHLVSLLMVHDQSAKHGNMSSAADAAGLVTKVLESCFVGEPRSPEVEFIGHPRSQQLCIGRVRQDRLLDKERVARSKPQLQLEEWNSRGRPVILEIGTPGKLDTIRWAEDIDVLQQQDLEADHVEVKILACPLGPEDVALAGQKTTGMGPVCAGIVTRTGIGAGSQDNNGLEEIQPGDSVIMIPKNGGCMRSHARVPTDRVFKTPSGIPLREAVAMLAPGATSYHSLVNIARLQEGESVLVHSAASIVGQMMVAVAQMICGASQIFVTVSSEQAKALLQAVSEQHFNSKIPDDHIFFSGDSSFVRGILRQTYGKGVDVVINNINSEQRPAISRSSWECLAPYGRFVDIIASKGLDKTLSEGMHSALGSLKNLTYAAVDLQHIIKNNPKLTKQLVQTILDLVAQGRLPLLPSLHQVYPVSDTEEALRHLQQQHKPSGAMTKSHNTAPILISMENGQDLVPKFLRLTSTWSFDPNASYLVAGGLGSIGRALLSWMVSRGAKHLIVPSRSGGQGSKAATDLVSRLTNKQDVTICAPKCDISSRHELASMLEDCSKTMPPIKGCINAAMVLQDAIFENMSYSQWSTTVRSKVDATWNLHSLLPKTTKFFILLSSLSGIQGTMGQANYVAGCAFQDAIAQARTSAGYRNSISLDLGWVRPTGDMAVHNASDILKVVPIEMEDLIAVLEHCCDPARAQTRSQILVGVTVHGHFVAKGMTPPAMLDTPLFSGFENVRFNTASKSGALSEHDGQPRRKNFGVLFRLAGGDNEREGITVAALQDKLADGLGVNPEDVDERKTLSEYGVDSLMAVELRNWMRKDFGASVAVFDMMNAGRSIKGVAGLVV</sequence>
<evidence type="ECO:0000313" key="12">
    <source>
        <dbReference type="EMBL" id="KAK4210095.1"/>
    </source>
</evidence>
<dbReference type="GO" id="GO:0006633">
    <property type="term" value="P:fatty acid biosynthetic process"/>
    <property type="evidence" value="ECO:0007669"/>
    <property type="project" value="InterPro"/>
</dbReference>
<organism evidence="12 13">
    <name type="scientific">Rhypophila decipiens</name>
    <dbReference type="NCBI Taxonomy" id="261697"/>
    <lineage>
        <taxon>Eukaryota</taxon>
        <taxon>Fungi</taxon>
        <taxon>Dikarya</taxon>
        <taxon>Ascomycota</taxon>
        <taxon>Pezizomycotina</taxon>
        <taxon>Sordariomycetes</taxon>
        <taxon>Sordariomycetidae</taxon>
        <taxon>Sordariales</taxon>
        <taxon>Naviculisporaceae</taxon>
        <taxon>Rhypophila</taxon>
    </lineage>
</organism>
<dbReference type="CDD" id="cd05274">
    <property type="entry name" value="KR_FAS_SDR_x"/>
    <property type="match status" value="1"/>
</dbReference>
<dbReference type="Pfam" id="PF00109">
    <property type="entry name" value="ketoacyl-synt"/>
    <property type="match status" value="1"/>
</dbReference>
<evidence type="ECO:0000259" key="9">
    <source>
        <dbReference type="PROSITE" id="PS50075"/>
    </source>
</evidence>
<keyword evidence="2" id="KW-0597">Phosphoprotein</keyword>
<dbReference type="InterPro" id="IPR016036">
    <property type="entry name" value="Malonyl_transacylase_ACP-bd"/>
</dbReference>
<evidence type="ECO:0000256" key="3">
    <source>
        <dbReference type="ARBA" id="ARBA00022679"/>
    </source>
</evidence>
<dbReference type="PROSITE" id="PS00606">
    <property type="entry name" value="KS3_1"/>
    <property type="match status" value="1"/>
</dbReference>
<evidence type="ECO:0000259" key="11">
    <source>
        <dbReference type="PROSITE" id="PS52019"/>
    </source>
</evidence>
<dbReference type="SMART" id="SM00823">
    <property type="entry name" value="PKS_PP"/>
    <property type="match status" value="1"/>
</dbReference>
<dbReference type="SUPFAM" id="SSF50129">
    <property type="entry name" value="GroES-like"/>
    <property type="match status" value="1"/>
</dbReference>
<dbReference type="Pfam" id="PF22621">
    <property type="entry name" value="CurL-like_PKS_C"/>
    <property type="match status" value="1"/>
</dbReference>
<dbReference type="SMART" id="SM00827">
    <property type="entry name" value="PKS_AT"/>
    <property type="match status" value="1"/>
</dbReference>
<dbReference type="InterPro" id="IPR009081">
    <property type="entry name" value="PP-bd_ACP"/>
</dbReference>
<evidence type="ECO:0000256" key="1">
    <source>
        <dbReference type="ARBA" id="ARBA00022450"/>
    </source>
</evidence>
<dbReference type="PROSITE" id="PS50075">
    <property type="entry name" value="CARRIER"/>
    <property type="match status" value="1"/>
</dbReference>
<evidence type="ECO:0000256" key="4">
    <source>
        <dbReference type="ARBA" id="ARBA00022857"/>
    </source>
</evidence>
<dbReference type="InterPro" id="IPR049900">
    <property type="entry name" value="PKS_mFAS_DH"/>
</dbReference>
<dbReference type="CDD" id="cd02440">
    <property type="entry name" value="AdoMet_MTases"/>
    <property type="match status" value="1"/>
</dbReference>
<dbReference type="PROSITE" id="PS00012">
    <property type="entry name" value="PHOSPHOPANTETHEINE"/>
    <property type="match status" value="1"/>
</dbReference>
<dbReference type="InterPro" id="IPR042104">
    <property type="entry name" value="PKS_dehydratase_sf"/>
</dbReference>
<dbReference type="Pfam" id="PF00698">
    <property type="entry name" value="Acyl_transf_1"/>
    <property type="match status" value="1"/>
</dbReference>
<dbReference type="EMBL" id="MU858184">
    <property type="protein sequence ID" value="KAK4210095.1"/>
    <property type="molecule type" value="Genomic_DNA"/>
</dbReference>
<keyword evidence="5" id="KW-0560">Oxidoreductase</keyword>
<dbReference type="Gene3D" id="3.30.70.3290">
    <property type="match status" value="1"/>
</dbReference>
<dbReference type="InterPro" id="IPR014030">
    <property type="entry name" value="Ketoacyl_synth_N"/>
</dbReference>
<evidence type="ECO:0000259" key="10">
    <source>
        <dbReference type="PROSITE" id="PS52004"/>
    </source>
</evidence>
<dbReference type="InterPro" id="IPR020843">
    <property type="entry name" value="ER"/>
</dbReference>
<dbReference type="InterPro" id="IPR036736">
    <property type="entry name" value="ACP-like_sf"/>
</dbReference>
<keyword evidence="13" id="KW-1185">Reference proteome</keyword>
<dbReference type="InterPro" id="IPR001227">
    <property type="entry name" value="Ac_transferase_dom_sf"/>
</dbReference>
<dbReference type="Pfam" id="PF14765">
    <property type="entry name" value="PS-DH"/>
    <property type="match status" value="1"/>
</dbReference>
<feature type="domain" description="PKS/mFAS DH" evidence="11">
    <location>
        <begin position="979"/>
        <end position="1292"/>
    </location>
</feature>
<dbReference type="SUPFAM" id="SSF52151">
    <property type="entry name" value="FabD/lysophospholipase-like"/>
    <property type="match status" value="1"/>
</dbReference>
<dbReference type="CDD" id="cd00833">
    <property type="entry name" value="PKS"/>
    <property type="match status" value="1"/>
</dbReference>
<dbReference type="SUPFAM" id="SSF47336">
    <property type="entry name" value="ACP-like"/>
    <property type="match status" value="1"/>
</dbReference>